<dbReference type="Proteomes" id="UP000027138">
    <property type="component" value="Unassembled WGS sequence"/>
</dbReference>
<dbReference type="FunFam" id="1.25.40.10:FF:001383">
    <property type="entry name" value="Pentatricopeptide repeat-containing protein mitochondrial"/>
    <property type="match status" value="1"/>
</dbReference>
<sequence>MHILIRAPTFYKLHFKIPIIHNCFRSCSDLYSELIQIYTREQALQQGKILHAHLITSGLAHSTHFASKLISLYAETKQLYYARKLFDDIPKPNIHCWVVLVGAYSRRGYYQEALDAFFEMQNEGLKPDKFVIPSVLKACGHLFDLQNGKTLHSVILRYLFDSDVFVITALIDMYCRCRQVGKARRVFDGMEEKDLVALNAMVLGYAQNGLAKEGFNLVEKMKIFDIRPNIVTWNTLISGFAQAGEEEMVSKVFELMLINGVEPDVFSWTSIISGLVKNFKNEAAFDTFKKMSDSGFYPSYATISSILPACASMGNVRLGRELHGYAVVIGVENDIYVSSALVDMYAKCGFISEGRTLFYKMPVKNTATWNSMIFGYANHGYCSEAIDLFNQMEGKKLDYLSFVAVLTACSHGGMVELGKSLFLLMQEKYKIVPRLEHYACMVDLLGRAGKLSEAYDTIKTMPIEPDLFVWGALLGACRHHGDIELAEIAAKHLAELEPDNAGNDMLLSNLYADAGSWENVARFKKMMKRKKLRKFSGCSWIDS</sequence>
<feature type="repeat" description="PPR" evidence="2">
    <location>
        <begin position="365"/>
        <end position="399"/>
    </location>
</feature>
<dbReference type="AlphaFoldDB" id="A0A067L1A9"/>
<dbReference type="Pfam" id="PF01535">
    <property type="entry name" value="PPR"/>
    <property type="match status" value="7"/>
</dbReference>
<evidence type="ECO:0000313" key="4">
    <source>
        <dbReference type="Proteomes" id="UP000027138"/>
    </source>
</evidence>
<dbReference type="InterPro" id="IPR046848">
    <property type="entry name" value="E_motif"/>
</dbReference>
<dbReference type="PANTHER" id="PTHR47926:SF487">
    <property type="entry name" value="REPEAT (TPR)-LIKE SUPERFAMILY PROTEIN, PUTATIVE-RELATED"/>
    <property type="match status" value="1"/>
</dbReference>
<feature type="repeat" description="PPR" evidence="2">
    <location>
        <begin position="264"/>
        <end position="298"/>
    </location>
</feature>
<feature type="repeat" description="PPR" evidence="2">
    <location>
        <begin position="229"/>
        <end position="263"/>
    </location>
</feature>
<dbReference type="OrthoDB" id="185373at2759"/>
<dbReference type="PROSITE" id="PS51375">
    <property type="entry name" value="PPR"/>
    <property type="match status" value="5"/>
</dbReference>
<dbReference type="InterPro" id="IPR011990">
    <property type="entry name" value="TPR-like_helical_dom_sf"/>
</dbReference>
<evidence type="ECO:0008006" key="5">
    <source>
        <dbReference type="Google" id="ProtNLM"/>
    </source>
</evidence>
<proteinExistence type="predicted"/>
<dbReference type="Pfam" id="PF20431">
    <property type="entry name" value="E_motif"/>
    <property type="match status" value="1"/>
</dbReference>
<dbReference type="FunFam" id="1.25.40.10:FF:000144">
    <property type="entry name" value="Pentatricopeptide repeat-containing protein, mitochondrial"/>
    <property type="match status" value="1"/>
</dbReference>
<evidence type="ECO:0000256" key="2">
    <source>
        <dbReference type="PROSITE-ProRule" id="PRU00708"/>
    </source>
</evidence>
<keyword evidence="1" id="KW-0677">Repeat</keyword>
<dbReference type="Gene3D" id="1.25.40.10">
    <property type="entry name" value="Tetratricopeptide repeat domain"/>
    <property type="match status" value="5"/>
</dbReference>
<dbReference type="PANTHER" id="PTHR47926">
    <property type="entry name" value="PENTATRICOPEPTIDE REPEAT-CONTAINING PROTEIN"/>
    <property type="match status" value="1"/>
</dbReference>
<dbReference type="InterPro" id="IPR046960">
    <property type="entry name" value="PPR_At4g14850-like_plant"/>
</dbReference>
<evidence type="ECO:0000313" key="3">
    <source>
        <dbReference type="EMBL" id="KDP42221.1"/>
    </source>
</evidence>
<dbReference type="NCBIfam" id="TIGR00756">
    <property type="entry name" value="PPR"/>
    <property type="match status" value="5"/>
</dbReference>
<feature type="repeat" description="PPR" evidence="2">
    <location>
        <begin position="93"/>
        <end position="127"/>
    </location>
</feature>
<protein>
    <recommendedName>
        <fullName evidence="5">Pentacotripeptide-repeat region of PRORP domain-containing protein</fullName>
    </recommendedName>
</protein>
<dbReference type="KEGG" id="jcu:105629929"/>
<dbReference type="STRING" id="180498.A0A067L1A9"/>
<accession>A0A067L1A9</accession>
<organism evidence="3 4">
    <name type="scientific">Jatropha curcas</name>
    <name type="common">Barbados nut</name>
    <dbReference type="NCBI Taxonomy" id="180498"/>
    <lineage>
        <taxon>Eukaryota</taxon>
        <taxon>Viridiplantae</taxon>
        <taxon>Streptophyta</taxon>
        <taxon>Embryophyta</taxon>
        <taxon>Tracheophyta</taxon>
        <taxon>Spermatophyta</taxon>
        <taxon>Magnoliopsida</taxon>
        <taxon>eudicotyledons</taxon>
        <taxon>Gunneridae</taxon>
        <taxon>Pentapetalae</taxon>
        <taxon>rosids</taxon>
        <taxon>fabids</taxon>
        <taxon>Malpighiales</taxon>
        <taxon>Euphorbiaceae</taxon>
        <taxon>Crotonoideae</taxon>
        <taxon>Jatropheae</taxon>
        <taxon>Jatropha</taxon>
    </lineage>
</organism>
<dbReference type="Pfam" id="PF13041">
    <property type="entry name" value="PPR_2"/>
    <property type="match status" value="1"/>
</dbReference>
<gene>
    <name evidence="3" type="ORF">JCGZ_02951</name>
</gene>
<keyword evidence="4" id="KW-1185">Reference proteome</keyword>
<dbReference type="GO" id="GO:0009451">
    <property type="term" value="P:RNA modification"/>
    <property type="evidence" value="ECO:0007669"/>
    <property type="project" value="InterPro"/>
</dbReference>
<dbReference type="InterPro" id="IPR002885">
    <property type="entry name" value="PPR_rpt"/>
</dbReference>
<evidence type="ECO:0000256" key="1">
    <source>
        <dbReference type="ARBA" id="ARBA00022737"/>
    </source>
</evidence>
<dbReference type="FunFam" id="1.25.40.10:FF:000280">
    <property type="entry name" value="Pentatricopeptide repeat-containing protein"/>
    <property type="match status" value="1"/>
</dbReference>
<reference evidence="3 4" key="1">
    <citation type="journal article" date="2014" name="PLoS ONE">
        <title>Global Analysis of Gene Expression Profiles in Physic Nut (Jatropha curcas L.) Seedlings Exposed to Salt Stress.</title>
        <authorList>
            <person name="Zhang L."/>
            <person name="Zhang C."/>
            <person name="Wu P."/>
            <person name="Chen Y."/>
            <person name="Li M."/>
            <person name="Jiang H."/>
            <person name="Wu G."/>
        </authorList>
    </citation>
    <scope>NUCLEOTIDE SEQUENCE [LARGE SCALE GENOMIC DNA]</scope>
    <source>
        <strain evidence="4">cv. GZQX0401</strain>
        <tissue evidence="3">Young leaves</tissue>
    </source>
</reference>
<name>A0A067L1A9_JATCU</name>
<feature type="repeat" description="PPR" evidence="2">
    <location>
        <begin position="163"/>
        <end position="197"/>
    </location>
</feature>
<dbReference type="EMBL" id="KK914309">
    <property type="protein sequence ID" value="KDP42221.1"/>
    <property type="molecule type" value="Genomic_DNA"/>
</dbReference>
<dbReference type="GO" id="GO:0003723">
    <property type="term" value="F:RNA binding"/>
    <property type="evidence" value="ECO:0007669"/>
    <property type="project" value="InterPro"/>
</dbReference>